<dbReference type="Gene3D" id="1.20.1070.10">
    <property type="entry name" value="Rhodopsin 7-helix transmembrane proteins"/>
    <property type="match status" value="2"/>
</dbReference>
<evidence type="ECO:0000313" key="22">
    <source>
        <dbReference type="EMBL" id="SSX21212.1"/>
    </source>
</evidence>
<organism evidence="22">
    <name type="scientific">Culicoides sonorensis</name>
    <name type="common">Biting midge</name>
    <dbReference type="NCBI Taxonomy" id="179676"/>
    <lineage>
        <taxon>Eukaryota</taxon>
        <taxon>Metazoa</taxon>
        <taxon>Ecdysozoa</taxon>
        <taxon>Arthropoda</taxon>
        <taxon>Hexapoda</taxon>
        <taxon>Insecta</taxon>
        <taxon>Pterygota</taxon>
        <taxon>Neoptera</taxon>
        <taxon>Endopterygota</taxon>
        <taxon>Diptera</taxon>
        <taxon>Nematocera</taxon>
        <taxon>Chironomoidea</taxon>
        <taxon>Ceratopogonidae</taxon>
        <taxon>Ceratopogoninae</taxon>
        <taxon>Culicoides</taxon>
        <taxon>Monoculicoides</taxon>
    </lineage>
</organism>
<evidence type="ECO:0000256" key="8">
    <source>
        <dbReference type="ARBA" id="ARBA00023136"/>
    </source>
</evidence>
<keyword evidence="10" id="KW-1015">Disulfide bond</keyword>
<dbReference type="PRINTS" id="PR01822">
    <property type="entry name" value="CCYSTOKININR"/>
</dbReference>
<evidence type="ECO:0000256" key="15">
    <source>
        <dbReference type="ARBA" id="ARBA00025402"/>
    </source>
</evidence>
<feature type="compositionally biased region" description="Low complexity" evidence="18">
    <location>
        <begin position="288"/>
        <end position="299"/>
    </location>
</feature>
<dbReference type="OMA" id="TFLECVG"/>
<protein>
    <recommendedName>
        <fullName evidence="3">Gastrin/cholecystokinin type B receptor</fullName>
    </recommendedName>
    <alternativeName>
        <fullName evidence="16">Cholecystokinin-2 receptor</fullName>
    </alternativeName>
</protein>
<dbReference type="AlphaFoldDB" id="A0A336LT57"/>
<keyword evidence="5 17" id="KW-0812">Transmembrane</keyword>
<dbReference type="PANTHER" id="PTHR24238:SF46">
    <property type="entry name" value="GASTRIN_CHOLECYSTOKININ TYPE B RECEPTOR"/>
    <property type="match status" value="1"/>
</dbReference>
<accession>A0A336LT57</accession>
<keyword evidence="8 19" id="KW-0472">Membrane</keyword>
<feature type="transmembrane region" description="Helical" evidence="19">
    <location>
        <begin position="141"/>
        <end position="165"/>
    </location>
</feature>
<keyword evidence="9" id="KW-0564">Palmitate</keyword>
<evidence type="ECO:0000256" key="6">
    <source>
        <dbReference type="ARBA" id="ARBA00022989"/>
    </source>
</evidence>
<keyword evidence="6 19" id="KW-1133">Transmembrane helix</keyword>
<evidence type="ECO:0000256" key="3">
    <source>
        <dbReference type="ARBA" id="ARBA00019090"/>
    </source>
</evidence>
<dbReference type="InterPro" id="IPR017452">
    <property type="entry name" value="GPCR_Rhodpsn_7TM"/>
</dbReference>
<proteinExistence type="inferred from homology"/>
<evidence type="ECO:0000256" key="4">
    <source>
        <dbReference type="ARBA" id="ARBA00022475"/>
    </source>
</evidence>
<feature type="chain" id="PRO_5016457151" description="Gastrin/cholecystokinin type B receptor" evidence="20">
    <location>
        <begin position="20"/>
        <end position="549"/>
    </location>
</feature>
<evidence type="ECO:0000256" key="11">
    <source>
        <dbReference type="ARBA" id="ARBA00023170"/>
    </source>
</evidence>
<feature type="transmembrane region" description="Helical" evidence="19">
    <location>
        <begin position="93"/>
        <end position="114"/>
    </location>
</feature>
<evidence type="ECO:0000256" key="14">
    <source>
        <dbReference type="ARBA" id="ARBA00023288"/>
    </source>
</evidence>
<dbReference type="VEuPathDB" id="VectorBase:CSON004181"/>
<feature type="transmembrane region" description="Helical" evidence="19">
    <location>
        <begin position="406"/>
        <end position="427"/>
    </location>
</feature>
<dbReference type="GO" id="GO:0015054">
    <property type="term" value="F:gastrin receptor activity"/>
    <property type="evidence" value="ECO:0007669"/>
    <property type="project" value="InterPro"/>
</dbReference>
<gene>
    <name evidence="22" type="primary">CSON004181</name>
</gene>
<feature type="domain" description="G-protein coupled receptors family 1 profile" evidence="21">
    <location>
        <begin position="1"/>
        <end position="465"/>
    </location>
</feature>
<dbReference type="GO" id="GO:0008188">
    <property type="term" value="F:neuropeptide receptor activity"/>
    <property type="evidence" value="ECO:0007669"/>
    <property type="project" value="TreeGrafter"/>
</dbReference>
<keyword evidence="4" id="KW-1003">Cell membrane</keyword>
<evidence type="ECO:0000256" key="10">
    <source>
        <dbReference type="ARBA" id="ARBA00023157"/>
    </source>
</evidence>
<dbReference type="InterPro" id="IPR000314">
    <property type="entry name" value="Gastrin_rcpt"/>
</dbReference>
<keyword evidence="13 17" id="KW-0807">Transducer</keyword>
<evidence type="ECO:0000256" key="18">
    <source>
        <dbReference type="SAM" id="MobiDB-lite"/>
    </source>
</evidence>
<dbReference type="PRINTS" id="PR00527">
    <property type="entry name" value="GASTRINR"/>
</dbReference>
<dbReference type="Pfam" id="PF00001">
    <property type="entry name" value="7tm_1"/>
    <property type="match status" value="1"/>
</dbReference>
<dbReference type="PROSITE" id="PS50262">
    <property type="entry name" value="G_PROTEIN_RECEP_F1_2"/>
    <property type="match status" value="1"/>
</dbReference>
<dbReference type="InterPro" id="IPR009126">
    <property type="entry name" value="Cholcskin_rcpt"/>
</dbReference>
<keyword evidence="11 17" id="KW-0675">Receptor</keyword>
<evidence type="ECO:0000256" key="12">
    <source>
        <dbReference type="ARBA" id="ARBA00023180"/>
    </source>
</evidence>
<dbReference type="InterPro" id="IPR000276">
    <property type="entry name" value="GPCR_Rhodpsn"/>
</dbReference>
<evidence type="ECO:0000256" key="17">
    <source>
        <dbReference type="RuleBase" id="RU000688"/>
    </source>
</evidence>
<evidence type="ECO:0000256" key="13">
    <source>
        <dbReference type="ARBA" id="ARBA00023224"/>
    </source>
</evidence>
<feature type="transmembrane region" description="Helical" evidence="19">
    <location>
        <begin position="447"/>
        <end position="468"/>
    </location>
</feature>
<evidence type="ECO:0000256" key="5">
    <source>
        <dbReference type="ARBA" id="ARBA00022692"/>
    </source>
</evidence>
<evidence type="ECO:0000256" key="7">
    <source>
        <dbReference type="ARBA" id="ARBA00023040"/>
    </source>
</evidence>
<comment type="function">
    <text evidence="15">Receptor for gastrin and cholecystokinin. The CCK-B receptors occur throughout the central nervous system where they modulate anxiety, analgesia, arousal, and neuroleptic activity. This receptor mediates its action by association with G proteins that activate a phosphatidylinositol-calcium second messenger system.</text>
</comment>
<evidence type="ECO:0000256" key="20">
    <source>
        <dbReference type="SAM" id="SignalP"/>
    </source>
</evidence>
<sequence>MLNLSFMLFLFLFIFSLQAISDLLLGVFCMPFTLVGQILRNFVFGKIMCKLIPYFQASSVSVAVWTLVAISLERYFAICRPLSSRRWQTRSHAFKMIGVVWFISLLSNSPLVIVQQLQPVGKASEAMKCREVWPSRSSERAYVIFLDIALLLIPLLSMGIAYSLIVSKLWRGLRREMKHTTSERFYLQEQSPSLHNENGLLIHNGTHSEPLSCTTSLNVTPINNFNTSNSKKNSNRLMHSTQYLNQYNGAQFHGSKNKRLNRFTSFQYKTKTKNTKMQQIPKHPVHFQQQKQQSQQMEQGSKKESVKLWLFKGFNTTNAHQKPLKSAMKQVNLSQANYSSGTLQLNKVRMATDVSVSESEMCEVPLTQDIPKDDTALQEPSTMYAFSRQAIRSNYMDKSIEAKKKVIRMLFVIILEFFVCWAPLHILNTVYLYSPAFVYSYVNNTGIALIQLMAYISSCCNPITYCFMNRRFRAAFLAIMNSYKCSSCLHSTPDAECPESQVYSMKHRNFLPVPCNSDASNNSNTGIYVGRNSGMQRSELLMLNDEDRV</sequence>
<dbReference type="PANTHER" id="PTHR24238">
    <property type="entry name" value="G-PROTEIN COUPLED RECEPTOR"/>
    <property type="match status" value="1"/>
</dbReference>
<keyword evidence="14" id="KW-0449">Lipoprotein</keyword>
<dbReference type="PRINTS" id="PR00237">
    <property type="entry name" value="GPCRRHODOPSN"/>
</dbReference>
<feature type="signal peptide" evidence="20">
    <location>
        <begin position="1"/>
        <end position="19"/>
    </location>
</feature>
<keyword evidence="7 17" id="KW-0297">G-protein coupled receptor</keyword>
<keyword evidence="20" id="KW-0732">Signal</keyword>
<dbReference type="SUPFAM" id="SSF81321">
    <property type="entry name" value="Family A G protein-coupled receptor-like"/>
    <property type="match status" value="1"/>
</dbReference>
<evidence type="ECO:0000256" key="1">
    <source>
        <dbReference type="ARBA" id="ARBA00004651"/>
    </source>
</evidence>
<evidence type="ECO:0000256" key="2">
    <source>
        <dbReference type="ARBA" id="ARBA00010663"/>
    </source>
</evidence>
<evidence type="ECO:0000256" key="9">
    <source>
        <dbReference type="ARBA" id="ARBA00023139"/>
    </source>
</evidence>
<feature type="region of interest" description="Disordered" evidence="18">
    <location>
        <begin position="273"/>
        <end position="299"/>
    </location>
</feature>
<comment type="similarity">
    <text evidence="2 17">Belongs to the G-protein coupled receptor 1 family.</text>
</comment>
<dbReference type="PROSITE" id="PS00237">
    <property type="entry name" value="G_PROTEIN_RECEP_F1_1"/>
    <property type="match status" value="1"/>
</dbReference>
<name>A0A336LT57_CULSO</name>
<dbReference type="EMBL" id="UFQT01000180">
    <property type="protein sequence ID" value="SSX21212.1"/>
    <property type="molecule type" value="Genomic_DNA"/>
</dbReference>
<evidence type="ECO:0000256" key="16">
    <source>
        <dbReference type="ARBA" id="ARBA00031093"/>
    </source>
</evidence>
<reference evidence="22" key="1">
    <citation type="submission" date="2018-07" db="EMBL/GenBank/DDBJ databases">
        <authorList>
            <person name="Quirk P.G."/>
            <person name="Krulwich T.A."/>
        </authorList>
    </citation>
    <scope>NUCLEOTIDE SEQUENCE</scope>
</reference>
<comment type="subcellular location">
    <subcellularLocation>
        <location evidence="1">Cell membrane</location>
        <topology evidence="1">Multi-pass membrane protein</topology>
    </subcellularLocation>
</comment>
<evidence type="ECO:0000259" key="21">
    <source>
        <dbReference type="PROSITE" id="PS50262"/>
    </source>
</evidence>
<evidence type="ECO:0000256" key="19">
    <source>
        <dbReference type="SAM" id="Phobius"/>
    </source>
</evidence>
<keyword evidence="12" id="KW-0325">Glycoprotein</keyword>
<feature type="transmembrane region" description="Helical" evidence="19">
    <location>
        <begin position="51"/>
        <end position="72"/>
    </location>
</feature>
<dbReference type="GO" id="GO:0005886">
    <property type="term" value="C:plasma membrane"/>
    <property type="evidence" value="ECO:0007669"/>
    <property type="project" value="UniProtKB-SubCell"/>
</dbReference>